<evidence type="ECO:0000256" key="3">
    <source>
        <dbReference type="ARBA" id="ARBA00022448"/>
    </source>
</evidence>
<comment type="similarity">
    <text evidence="2">Belongs to the ammonia transporter channel (TC 1.A.11.2) family.</text>
</comment>
<dbReference type="PANTHER" id="PTHR11730">
    <property type="entry name" value="AMMONIUM TRANSPORTER"/>
    <property type="match status" value="1"/>
</dbReference>
<keyword evidence="7" id="KW-0924">Ammonia transport</keyword>
<dbReference type="EMBL" id="GBEZ01027900">
    <property type="protein sequence ID" value="JAC59467.1"/>
    <property type="molecule type" value="Transcribed_RNA"/>
</dbReference>
<keyword evidence="3" id="KW-0813">Transport</keyword>
<evidence type="ECO:0000256" key="6">
    <source>
        <dbReference type="ARBA" id="ARBA00023136"/>
    </source>
</evidence>
<dbReference type="InterPro" id="IPR029020">
    <property type="entry name" value="Ammonium/urea_transptr"/>
</dbReference>
<reference evidence="10" key="1">
    <citation type="submission" date="2014-05" db="EMBL/GenBank/DDBJ databases">
        <title>The transcriptome of the halophilic microalga Tetraselmis sp. GSL018 isolated from the Great Salt Lake, Utah.</title>
        <authorList>
            <person name="Jinkerson R.E."/>
            <person name="D'Adamo S."/>
            <person name="Posewitz M.C."/>
        </authorList>
    </citation>
    <scope>NUCLEOTIDE SEQUENCE</scope>
    <source>
        <strain evidence="10">GSL018</strain>
    </source>
</reference>
<evidence type="ECO:0000256" key="5">
    <source>
        <dbReference type="ARBA" id="ARBA00022989"/>
    </source>
</evidence>
<dbReference type="SUPFAM" id="SSF111352">
    <property type="entry name" value="Ammonium transporter"/>
    <property type="match status" value="1"/>
</dbReference>
<name>A0A061QGB8_9CHLO</name>
<dbReference type="InterPro" id="IPR024041">
    <property type="entry name" value="NH4_transpt_AmtB-like_dom"/>
</dbReference>
<keyword evidence="4 8" id="KW-0812">Transmembrane</keyword>
<gene>
    <name evidence="10" type="ORF">TSPGSL018_31329</name>
</gene>
<feature type="domain" description="Ammonium transporter AmtB-like" evidence="9">
    <location>
        <begin position="74"/>
        <end position="284"/>
    </location>
</feature>
<evidence type="ECO:0000256" key="8">
    <source>
        <dbReference type="SAM" id="Phobius"/>
    </source>
</evidence>
<keyword evidence="6 8" id="KW-0472">Membrane</keyword>
<protein>
    <submittedName>
        <fullName evidence="10">Ammonium transporter</fullName>
    </submittedName>
</protein>
<feature type="transmembrane region" description="Helical" evidence="8">
    <location>
        <begin position="231"/>
        <end position="252"/>
    </location>
</feature>
<proteinExistence type="inferred from homology"/>
<feature type="non-terminal residue" evidence="10">
    <location>
        <position position="284"/>
    </location>
</feature>
<evidence type="ECO:0000259" key="9">
    <source>
        <dbReference type="Pfam" id="PF00909"/>
    </source>
</evidence>
<dbReference type="InterPro" id="IPR018047">
    <property type="entry name" value="Ammonium_transpt_CS"/>
</dbReference>
<keyword evidence="5 8" id="KW-1133">Transmembrane helix</keyword>
<dbReference type="Pfam" id="PF00909">
    <property type="entry name" value="Ammonium_transp"/>
    <property type="match status" value="1"/>
</dbReference>
<dbReference type="PANTHER" id="PTHR11730:SF6">
    <property type="entry name" value="AMMONIUM TRANSPORTER"/>
    <property type="match status" value="1"/>
</dbReference>
<evidence type="ECO:0000256" key="2">
    <source>
        <dbReference type="ARBA" id="ARBA00005887"/>
    </source>
</evidence>
<dbReference type="Gene3D" id="1.10.3430.10">
    <property type="entry name" value="Ammonium transporter AmtB like domains"/>
    <property type="match status" value="1"/>
</dbReference>
<comment type="subcellular location">
    <subcellularLocation>
        <location evidence="1">Membrane</location>
        <topology evidence="1">Multi-pass membrane protein</topology>
    </subcellularLocation>
</comment>
<feature type="non-terminal residue" evidence="10">
    <location>
        <position position="1"/>
    </location>
</feature>
<evidence type="ECO:0000256" key="4">
    <source>
        <dbReference type="ARBA" id="ARBA00022692"/>
    </source>
</evidence>
<evidence type="ECO:0000313" key="10">
    <source>
        <dbReference type="EMBL" id="JAC59467.1"/>
    </source>
</evidence>
<evidence type="ECO:0000256" key="1">
    <source>
        <dbReference type="ARBA" id="ARBA00004141"/>
    </source>
</evidence>
<accession>A0A061QGB8</accession>
<dbReference type="GO" id="GO:0097272">
    <property type="term" value="P:ammonium homeostasis"/>
    <property type="evidence" value="ECO:0007669"/>
    <property type="project" value="TreeGrafter"/>
</dbReference>
<feature type="transmembrane region" description="Helical" evidence="8">
    <location>
        <begin position="189"/>
        <end position="211"/>
    </location>
</feature>
<dbReference type="PROSITE" id="PS01219">
    <property type="entry name" value="AMMONIUM_TRANSP"/>
    <property type="match status" value="1"/>
</dbReference>
<organism evidence="10">
    <name type="scientific">Tetraselmis sp. GSL018</name>
    <dbReference type="NCBI Taxonomy" id="582737"/>
    <lineage>
        <taxon>Eukaryota</taxon>
        <taxon>Viridiplantae</taxon>
        <taxon>Chlorophyta</taxon>
        <taxon>core chlorophytes</taxon>
        <taxon>Chlorodendrophyceae</taxon>
        <taxon>Chlorodendrales</taxon>
        <taxon>Chlorodendraceae</taxon>
        <taxon>Tetraselmis</taxon>
    </lineage>
</organism>
<dbReference type="AlphaFoldDB" id="A0A061QGB8"/>
<feature type="transmembrane region" description="Helical" evidence="8">
    <location>
        <begin position="109"/>
        <end position="128"/>
    </location>
</feature>
<evidence type="ECO:0000256" key="7">
    <source>
        <dbReference type="ARBA" id="ARBA00023177"/>
    </source>
</evidence>
<feature type="transmembrane region" description="Helical" evidence="8">
    <location>
        <begin position="74"/>
        <end position="97"/>
    </location>
</feature>
<feature type="transmembrane region" description="Helical" evidence="8">
    <location>
        <begin position="161"/>
        <end position="182"/>
    </location>
</feature>
<dbReference type="GO" id="GO:0005886">
    <property type="term" value="C:plasma membrane"/>
    <property type="evidence" value="ECO:0007669"/>
    <property type="project" value="TreeGrafter"/>
</dbReference>
<dbReference type="GO" id="GO:0008519">
    <property type="term" value="F:ammonium channel activity"/>
    <property type="evidence" value="ECO:0007669"/>
    <property type="project" value="InterPro"/>
</dbReference>
<sequence>SNCSDYVPVWDSLDCSGDEVIECGGEESITIKSTNVTFITMELMDRNVTELVAKHLASQACRQQVLGDTANTNFLLVSAYLVFLMQAGFAMLCAGSVRSKNTMNILLKNVLDACVGSICFYLLGYGFAYQGSGAANPFIGTSNFALNQLTPSTGEVAITDWAGFLFQWAFAAAAATIVSGSVAERTSFIAYLLYSMFLTSFVYPVVVHWVWDSAGWISAFAGEPLFGSGMIDFAGSGVVHMTGGFAGFWGAYMVGPRVGRFDSDGKPTDMPGHSATLVVLGTFL</sequence>